<dbReference type="InterPro" id="IPR013783">
    <property type="entry name" value="Ig-like_fold"/>
</dbReference>
<dbReference type="InterPro" id="IPR041249">
    <property type="entry name" value="HEPN_DZIP3"/>
</dbReference>
<dbReference type="SUPFAM" id="SSF57845">
    <property type="entry name" value="B-box zinc-binding domain"/>
    <property type="match status" value="1"/>
</dbReference>
<protein>
    <recommendedName>
        <fullName evidence="8">B box-type domain-containing protein</fullName>
    </recommendedName>
</protein>
<keyword evidence="4" id="KW-0862">Zinc</keyword>
<dbReference type="Pfam" id="PF00643">
    <property type="entry name" value="zf-B_box"/>
    <property type="match status" value="1"/>
</dbReference>
<dbReference type="InterPro" id="IPR011042">
    <property type="entry name" value="6-blade_b-propeller_TolB-like"/>
</dbReference>
<keyword evidence="3 5" id="KW-0863">Zinc-finger</keyword>
<reference evidence="9 10" key="1">
    <citation type="submission" date="2022-05" db="EMBL/GenBank/DDBJ databases">
        <authorList>
            <consortium name="Genoscope - CEA"/>
            <person name="William W."/>
        </authorList>
    </citation>
    <scope>NUCLEOTIDE SEQUENCE [LARGE SCALE GENOMIC DNA]</scope>
</reference>
<evidence type="ECO:0000256" key="5">
    <source>
        <dbReference type="PROSITE-ProRule" id="PRU00024"/>
    </source>
</evidence>
<feature type="repeat" description="NHL" evidence="7">
    <location>
        <begin position="771"/>
        <end position="814"/>
    </location>
</feature>
<dbReference type="InterPro" id="IPR001258">
    <property type="entry name" value="NHL_repeat"/>
</dbReference>
<dbReference type="EMBL" id="CALNXK010000417">
    <property type="protein sequence ID" value="CAH3185232.1"/>
    <property type="molecule type" value="Genomic_DNA"/>
</dbReference>
<evidence type="ECO:0000256" key="6">
    <source>
        <dbReference type="PROSITE-ProRule" id="PRU00087"/>
    </source>
</evidence>
<evidence type="ECO:0000256" key="2">
    <source>
        <dbReference type="ARBA" id="ARBA00022737"/>
    </source>
</evidence>
<evidence type="ECO:0000256" key="3">
    <source>
        <dbReference type="ARBA" id="ARBA00022771"/>
    </source>
</evidence>
<evidence type="ECO:0000313" key="10">
    <source>
        <dbReference type="Proteomes" id="UP001159405"/>
    </source>
</evidence>
<evidence type="ECO:0000256" key="1">
    <source>
        <dbReference type="ARBA" id="ARBA00022723"/>
    </source>
</evidence>
<dbReference type="Pfam" id="PF18738">
    <property type="entry name" value="HEPN_DZIP3"/>
    <property type="match status" value="1"/>
</dbReference>
<comment type="caution">
    <text evidence="9">The sequence shown here is derived from an EMBL/GenBank/DDBJ whole genome shotgun (WGS) entry which is preliminary data.</text>
</comment>
<dbReference type="Pfam" id="PF00630">
    <property type="entry name" value="Filamin"/>
    <property type="match status" value="1"/>
</dbReference>
<evidence type="ECO:0000259" key="8">
    <source>
        <dbReference type="PROSITE" id="PS50119"/>
    </source>
</evidence>
<dbReference type="InterPro" id="IPR017868">
    <property type="entry name" value="Filamin/ABP280_repeat-like"/>
</dbReference>
<dbReference type="PROSITE" id="PS50194">
    <property type="entry name" value="FILAMIN_REPEAT"/>
    <property type="match status" value="1"/>
</dbReference>
<organism evidence="9 10">
    <name type="scientific">Porites lobata</name>
    <dbReference type="NCBI Taxonomy" id="104759"/>
    <lineage>
        <taxon>Eukaryota</taxon>
        <taxon>Metazoa</taxon>
        <taxon>Cnidaria</taxon>
        <taxon>Anthozoa</taxon>
        <taxon>Hexacorallia</taxon>
        <taxon>Scleractinia</taxon>
        <taxon>Fungiina</taxon>
        <taxon>Poritidae</taxon>
        <taxon>Porites</taxon>
    </lineage>
</organism>
<dbReference type="InterPro" id="IPR000315">
    <property type="entry name" value="Znf_B-box"/>
</dbReference>
<keyword evidence="1" id="KW-0479">Metal-binding</keyword>
<dbReference type="InterPro" id="IPR050952">
    <property type="entry name" value="TRIM-NHL_E3_ligases"/>
</dbReference>
<dbReference type="SUPFAM" id="SSF81296">
    <property type="entry name" value="E set domains"/>
    <property type="match status" value="1"/>
</dbReference>
<proteinExistence type="predicted"/>
<evidence type="ECO:0000256" key="4">
    <source>
        <dbReference type="ARBA" id="ARBA00022833"/>
    </source>
</evidence>
<dbReference type="InterPro" id="IPR001298">
    <property type="entry name" value="Filamin/ABP280_rpt"/>
</dbReference>
<dbReference type="InterPro" id="IPR014756">
    <property type="entry name" value="Ig_E-set"/>
</dbReference>
<feature type="repeat" description="Filamin" evidence="6">
    <location>
        <begin position="485"/>
        <end position="586"/>
    </location>
</feature>
<feature type="domain" description="B box-type" evidence="8">
    <location>
        <begin position="274"/>
        <end position="317"/>
    </location>
</feature>
<sequence>MASASPATSSTKETTNYARLCRLLVDVGTFALRDCFDAMYTPRSLHTFLAASQPTLQSLRSSRIINAIQWGKLFPGVPSSVASTDFDITLLMILLRNICGLAPPATCWDALPADTDFSREADIVRVKYFRNTVYAHAEHASVDDATFDTHWKEIRDTLVRLGGVTYEVAIDKLEFCSMDPSTEHHYKELLDQWKNDEDNIRDELKEIGTDVKEVATDVKEFGTVIKEVGTDVKEIGTDVKNLAKKLDDFVTSTVTPVREINNKGNGPEINEIMDTSLVCREKFHEKELVASFCKQCKVCICRKCEQTRHSHHTTVDIDQAAEQHRVEIEDIVQEMKGKIADHKEKAERTQEFFNRSRECIAIARNKVMTSVEELIRFLREYEKTTITKLENIEGKYQREHAAQQEHFEISMTQLQVQVEGCESILQRKKSVEILQAHHALIGRCRGLLDAEKLNIYKPAHVRYKINEGHKENFRGAVEAVGGIVTSSTDPLQSVAEGTGLQEVEVGREAKLEITTIDFDGNHCSNKDDQILVKVQSSLGEELSHKISPGKGGEFGVNYTPDCVGEHEVRITVNGEPLTGSPWRVFVTPHCYRYCGSFEPLLIKNMLKRRDRIGCPCSIAIDVRSRKIAVAYYENRVMLYDIIYDGEELCFEKLDTLKQLTKPTSVAFTKFSNIVVIASEKLFRLIGENKFVKHVANKHLQKPKSVSFASDGRMMVCEYDTVKVLSSDGSQLLLTINDPDDAISRYALCHQDMFFVSSETGVKVFSKDGVFLYNIGNSGSGEGQLKSPVGLAIDRFNNLVVCDSQKARLQVFTLEGKYVNAIEGEDTGLSAPHFIAVSEAGKLLVTDMNEMCLHLFQ</sequence>
<dbReference type="SMART" id="SM00557">
    <property type="entry name" value="IG_FLMN"/>
    <property type="match status" value="1"/>
</dbReference>
<name>A0ABN8S503_9CNID</name>
<dbReference type="Pfam" id="PF17170">
    <property type="entry name" value="DUF5128"/>
    <property type="match status" value="1"/>
</dbReference>
<dbReference type="CDD" id="cd05819">
    <property type="entry name" value="NHL"/>
    <property type="match status" value="1"/>
</dbReference>
<dbReference type="CDD" id="cd19756">
    <property type="entry name" value="Bbox2"/>
    <property type="match status" value="1"/>
</dbReference>
<keyword evidence="10" id="KW-1185">Reference proteome</keyword>
<dbReference type="PROSITE" id="PS50119">
    <property type="entry name" value="ZF_BBOX"/>
    <property type="match status" value="1"/>
</dbReference>
<dbReference type="Gene3D" id="2.60.40.10">
    <property type="entry name" value="Immunoglobulins"/>
    <property type="match status" value="1"/>
</dbReference>
<dbReference type="PROSITE" id="PS51125">
    <property type="entry name" value="NHL"/>
    <property type="match status" value="1"/>
</dbReference>
<dbReference type="Gene3D" id="2.120.10.30">
    <property type="entry name" value="TolB, C-terminal domain"/>
    <property type="match status" value="1"/>
</dbReference>
<dbReference type="SUPFAM" id="SSF101898">
    <property type="entry name" value="NHL repeat"/>
    <property type="match status" value="1"/>
</dbReference>
<evidence type="ECO:0000313" key="9">
    <source>
        <dbReference type="EMBL" id="CAH3185232.1"/>
    </source>
</evidence>
<dbReference type="PANTHER" id="PTHR24104:SF25">
    <property type="entry name" value="PROTEIN LIN-41"/>
    <property type="match status" value="1"/>
</dbReference>
<dbReference type="Proteomes" id="UP001159405">
    <property type="component" value="Unassembled WGS sequence"/>
</dbReference>
<keyword evidence="2" id="KW-0677">Repeat</keyword>
<accession>A0ABN8S503</accession>
<gene>
    <name evidence="9" type="ORF">PLOB_00032220</name>
</gene>
<dbReference type="PANTHER" id="PTHR24104">
    <property type="entry name" value="E3 UBIQUITIN-PROTEIN LIGASE NHLRC1-RELATED"/>
    <property type="match status" value="1"/>
</dbReference>
<evidence type="ECO:0000256" key="7">
    <source>
        <dbReference type="PROSITE-ProRule" id="PRU00504"/>
    </source>
</evidence>
<dbReference type="Gene3D" id="3.30.160.60">
    <property type="entry name" value="Classic Zinc Finger"/>
    <property type="match status" value="1"/>
</dbReference>